<dbReference type="AlphaFoldDB" id="A0A2M6RA68"/>
<organism evidence="1 2">
    <name type="scientific">Candidatus Berkelbacteria bacterium CG10_big_fil_rev_8_21_14_0_10_43_14</name>
    <dbReference type="NCBI Taxonomy" id="1974515"/>
    <lineage>
        <taxon>Bacteria</taxon>
        <taxon>Candidatus Berkelbacteria</taxon>
    </lineage>
</organism>
<accession>A0A2M6RA68</accession>
<evidence type="ECO:0000313" key="1">
    <source>
        <dbReference type="EMBL" id="PIS06881.1"/>
    </source>
</evidence>
<protein>
    <submittedName>
        <fullName evidence="1">Uncharacterized protein</fullName>
    </submittedName>
</protein>
<dbReference type="Proteomes" id="UP000231162">
    <property type="component" value="Unassembled WGS sequence"/>
</dbReference>
<comment type="caution">
    <text evidence="1">The sequence shown here is derived from an EMBL/GenBank/DDBJ whole genome shotgun (WGS) entry which is preliminary data.</text>
</comment>
<proteinExistence type="predicted"/>
<evidence type="ECO:0000313" key="2">
    <source>
        <dbReference type="Proteomes" id="UP000231162"/>
    </source>
</evidence>
<sequence length="67" mass="7697">MAFSVQSKKSGQTYYLHSRVVTLRGGRQQKIFFFAREEKDGVLDALPDGYEVMENDRTGLPMLRKAK</sequence>
<reference evidence="2" key="1">
    <citation type="submission" date="2017-09" db="EMBL/GenBank/DDBJ databases">
        <title>Depth-based differentiation of microbial function through sediment-hosted aquifers and enrichment of novel symbionts in the deep terrestrial subsurface.</title>
        <authorList>
            <person name="Probst A.J."/>
            <person name="Ladd B."/>
            <person name="Jarett J.K."/>
            <person name="Geller-Mcgrath D.E."/>
            <person name="Sieber C.M.K."/>
            <person name="Emerson J.B."/>
            <person name="Anantharaman K."/>
            <person name="Thomas B.C."/>
            <person name="Malmstrom R."/>
            <person name="Stieglmeier M."/>
            <person name="Klingl A."/>
            <person name="Woyke T."/>
            <person name="Ryan C.M."/>
            <person name="Banfield J.F."/>
        </authorList>
    </citation>
    <scope>NUCLEOTIDE SEQUENCE [LARGE SCALE GENOMIC DNA]</scope>
</reference>
<name>A0A2M6RA68_9BACT</name>
<gene>
    <name evidence="1" type="ORF">COT79_02160</name>
</gene>
<dbReference type="EMBL" id="PEZX01000030">
    <property type="protein sequence ID" value="PIS06881.1"/>
    <property type="molecule type" value="Genomic_DNA"/>
</dbReference>